<sequence length="36" mass="4180">MNADMIDLAELWIGCYALGWLAGFLIYSLRRFTELI</sequence>
<keyword evidence="1" id="KW-0472">Membrane</keyword>
<protein>
    <submittedName>
        <fullName evidence="2">Sodium:proton antiporter</fullName>
    </submittedName>
</protein>
<comment type="caution">
    <text evidence="2">The sequence shown here is derived from an EMBL/GenBank/DDBJ whole genome shotgun (WGS) entry which is preliminary data.</text>
</comment>
<reference evidence="2 3" key="1">
    <citation type="journal article" date="2018" name="Environ. Microbiol.">
        <title>Isolation and genomic characterization of Novimethylophilus kurashikiensis gen. nov. sp. nov., a new lanthanide-dependent methylotrophic species of Methylophilaceae.</title>
        <authorList>
            <person name="Lv H."/>
            <person name="Sahin N."/>
            <person name="Tani A."/>
        </authorList>
    </citation>
    <scope>NUCLEOTIDE SEQUENCE [LARGE SCALE GENOMIC DNA]</scope>
    <source>
        <strain evidence="2 3">La2-4</strain>
    </source>
</reference>
<evidence type="ECO:0000313" key="3">
    <source>
        <dbReference type="Proteomes" id="UP000245081"/>
    </source>
</evidence>
<evidence type="ECO:0000256" key="1">
    <source>
        <dbReference type="SAM" id="Phobius"/>
    </source>
</evidence>
<keyword evidence="1" id="KW-0812">Transmembrane</keyword>
<evidence type="ECO:0000313" key="2">
    <source>
        <dbReference type="EMBL" id="GBG13178.1"/>
    </source>
</evidence>
<feature type="transmembrane region" description="Helical" evidence="1">
    <location>
        <begin position="6"/>
        <end position="27"/>
    </location>
</feature>
<accession>A0A2R5F6I1</accession>
<gene>
    <name evidence="2" type="ORF">NMK_0722</name>
</gene>
<dbReference type="Proteomes" id="UP000245081">
    <property type="component" value="Unassembled WGS sequence"/>
</dbReference>
<keyword evidence="1" id="KW-1133">Transmembrane helix</keyword>
<keyword evidence="3" id="KW-1185">Reference proteome</keyword>
<dbReference type="EMBL" id="BDOQ01000003">
    <property type="protein sequence ID" value="GBG13178.1"/>
    <property type="molecule type" value="Genomic_DNA"/>
</dbReference>
<organism evidence="2 3">
    <name type="scientific">Novimethylophilus kurashikiensis</name>
    <dbReference type="NCBI Taxonomy" id="1825523"/>
    <lineage>
        <taxon>Bacteria</taxon>
        <taxon>Pseudomonadati</taxon>
        <taxon>Pseudomonadota</taxon>
        <taxon>Betaproteobacteria</taxon>
        <taxon>Nitrosomonadales</taxon>
        <taxon>Methylophilaceae</taxon>
        <taxon>Novimethylophilus</taxon>
    </lineage>
</organism>
<name>A0A2R5F6I1_9PROT</name>
<proteinExistence type="predicted"/>
<dbReference type="AlphaFoldDB" id="A0A2R5F6I1"/>